<evidence type="ECO:0000256" key="2">
    <source>
        <dbReference type="ARBA" id="ARBA00023315"/>
    </source>
</evidence>
<dbReference type="InterPro" id="IPR016181">
    <property type="entry name" value="Acyl_CoA_acyltransferase"/>
</dbReference>
<keyword evidence="1 4" id="KW-0808">Transferase</keyword>
<dbReference type="OrthoDB" id="9789603at2"/>
<dbReference type="Gene3D" id="3.40.630.30">
    <property type="match status" value="1"/>
</dbReference>
<dbReference type="GO" id="GO:0016747">
    <property type="term" value="F:acyltransferase activity, transferring groups other than amino-acyl groups"/>
    <property type="evidence" value="ECO:0007669"/>
    <property type="project" value="InterPro"/>
</dbReference>
<proteinExistence type="predicted"/>
<dbReference type="EMBL" id="CP023777">
    <property type="protein sequence ID" value="ATL49327.1"/>
    <property type="molecule type" value="Genomic_DNA"/>
</dbReference>
<dbReference type="InterPro" id="IPR000182">
    <property type="entry name" value="GNAT_dom"/>
</dbReference>
<dbReference type="Proteomes" id="UP000220133">
    <property type="component" value="Chromosome"/>
</dbReference>
<dbReference type="RefSeq" id="WP_098195695.1">
    <property type="nucleotide sequence ID" value="NZ_CP023777.1"/>
</dbReference>
<evidence type="ECO:0000256" key="1">
    <source>
        <dbReference type="ARBA" id="ARBA00022679"/>
    </source>
</evidence>
<dbReference type="PROSITE" id="PS51186">
    <property type="entry name" value="GNAT"/>
    <property type="match status" value="1"/>
</dbReference>
<protein>
    <submittedName>
        <fullName evidence="4">GNAT family N-acetyltransferase</fullName>
    </submittedName>
</protein>
<organism evidence="4 5">
    <name type="scientific">Chitinophaga caeni</name>
    <dbReference type="NCBI Taxonomy" id="2029983"/>
    <lineage>
        <taxon>Bacteria</taxon>
        <taxon>Pseudomonadati</taxon>
        <taxon>Bacteroidota</taxon>
        <taxon>Chitinophagia</taxon>
        <taxon>Chitinophagales</taxon>
        <taxon>Chitinophagaceae</taxon>
        <taxon>Chitinophaga</taxon>
    </lineage>
</organism>
<feature type="domain" description="N-acetyltransferase" evidence="3">
    <location>
        <begin position="9"/>
        <end position="148"/>
    </location>
</feature>
<evidence type="ECO:0000313" key="5">
    <source>
        <dbReference type="Proteomes" id="UP000220133"/>
    </source>
</evidence>
<dbReference type="InterPro" id="IPR050680">
    <property type="entry name" value="YpeA/RimI_acetyltransf"/>
</dbReference>
<keyword evidence="2" id="KW-0012">Acyltransferase</keyword>
<reference evidence="4 5" key="1">
    <citation type="submission" date="2017-10" db="EMBL/GenBank/DDBJ databases">
        <title>Paenichitinophaga pekingensis gen. nov., sp. nov., isolated from activated sludge.</title>
        <authorList>
            <person name="Jin D."/>
            <person name="Kong X."/>
            <person name="Deng Y."/>
            <person name="Bai Z."/>
        </authorList>
    </citation>
    <scope>NUCLEOTIDE SEQUENCE [LARGE SCALE GENOMIC DNA]</scope>
    <source>
        <strain evidence="4 5">13</strain>
    </source>
</reference>
<name>A0A291QZF1_9BACT</name>
<dbReference type="SUPFAM" id="SSF55729">
    <property type="entry name" value="Acyl-CoA N-acyltransferases (Nat)"/>
    <property type="match status" value="1"/>
</dbReference>
<dbReference type="CDD" id="cd04301">
    <property type="entry name" value="NAT_SF"/>
    <property type="match status" value="1"/>
</dbReference>
<dbReference type="AlphaFoldDB" id="A0A291QZF1"/>
<gene>
    <name evidence="4" type="ORF">COR50_20295</name>
</gene>
<evidence type="ECO:0000313" key="4">
    <source>
        <dbReference type="EMBL" id="ATL49327.1"/>
    </source>
</evidence>
<sequence length="148" mass="17058">MNTNLESAFTIKELSTFDEMAANFELIRLLNPKMSREYYESLLPAMIGNHYKQVAVYNDQGAPVGVSGFWINTKLYSGKYIEMDNVIVAAAFRSKGIGKILCRWMERKAKQESCKCIMLDAYVSNKDAHRFYYREGFSIIGFHIQKDL</sequence>
<keyword evidence="5" id="KW-1185">Reference proteome</keyword>
<evidence type="ECO:0000259" key="3">
    <source>
        <dbReference type="PROSITE" id="PS51186"/>
    </source>
</evidence>
<accession>A0A291QZF1</accession>
<dbReference type="Pfam" id="PF00583">
    <property type="entry name" value="Acetyltransf_1"/>
    <property type="match status" value="1"/>
</dbReference>
<dbReference type="KEGG" id="cbae:COR50_20295"/>
<dbReference type="PANTHER" id="PTHR43420">
    <property type="entry name" value="ACETYLTRANSFERASE"/>
    <property type="match status" value="1"/>
</dbReference>